<accession>A0ABQ8K6T8</accession>
<name>A0ABQ8K6T8_9APHY</name>
<dbReference type="GeneID" id="72008597"/>
<feature type="region of interest" description="Disordered" evidence="1">
    <location>
        <begin position="1"/>
        <end position="32"/>
    </location>
</feature>
<keyword evidence="4" id="KW-1185">Reference proteome</keyword>
<dbReference type="EMBL" id="JADCUA010000022">
    <property type="protein sequence ID" value="KAH9832248.1"/>
    <property type="molecule type" value="Genomic_DNA"/>
</dbReference>
<gene>
    <name evidence="3" type="ORF">C8Q71DRAFT_861149</name>
</gene>
<proteinExistence type="predicted"/>
<evidence type="ECO:0000259" key="2">
    <source>
        <dbReference type="PROSITE" id="PS50181"/>
    </source>
</evidence>
<evidence type="ECO:0000313" key="4">
    <source>
        <dbReference type="Proteomes" id="UP000814176"/>
    </source>
</evidence>
<reference evidence="3 4" key="1">
    <citation type="journal article" date="2021" name="Environ. Microbiol.">
        <title>Gene family expansions and transcriptome signatures uncover fungal adaptations to wood decay.</title>
        <authorList>
            <person name="Hage H."/>
            <person name="Miyauchi S."/>
            <person name="Viragh M."/>
            <person name="Drula E."/>
            <person name="Min B."/>
            <person name="Chaduli D."/>
            <person name="Navarro D."/>
            <person name="Favel A."/>
            <person name="Norest M."/>
            <person name="Lesage-Meessen L."/>
            <person name="Balint B."/>
            <person name="Merenyi Z."/>
            <person name="de Eugenio L."/>
            <person name="Morin E."/>
            <person name="Martinez A.T."/>
            <person name="Baldrian P."/>
            <person name="Stursova M."/>
            <person name="Martinez M.J."/>
            <person name="Novotny C."/>
            <person name="Magnuson J.K."/>
            <person name="Spatafora J.W."/>
            <person name="Maurice S."/>
            <person name="Pangilinan J."/>
            <person name="Andreopoulos W."/>
            <person name="LaButti K."/>
            <person name="Hundley H."/>
            <person name="Na H."/>
            <person name="Kuo A."/>
            <person name="Barry K."/>
            <person name="Lipzen A."/>
            <person name="Henrissat B."/>
            <person name="Riley R."/>
            <person name="Ahrendt S."/>
            <person name="Nagy L.G."/>
            <person name="Grigoriev I.V."/>
            <person name="Martin F."/>
            <person name="Rosso M.N."/>
        </authorList>
    </citation>
    <scope>NUCLEOTIDE SEQUENCE [LARGE SCALE GENOMIC DNA]</scope>
    <source>
        <strain evidence="3 4">CIRM-BRFM 1785</strain>
    </source>
</reference>
<protein>
    <recommendedName>
        <fullName evidence="2">F-box domain-containing protein</fullName>
    </recommendedName>
</protein>
<dbReference type="Proteomes" id="UP000814176">
    <property type="component" value="Unassembled WGS sequence"/>
</dbReference>
<feature type="domain" description="F-box" evidence="2">
    <location>
        <begin position="34"/>
        <end position="83"/>
    </location>
</feature>
<evidence type="ECO:0000313" key="3">
    <source>
        <dbReference type="EMBL" id="KAH9832248.1"/>
    </source>
</evidence>
<comment type="caution">
    <text evidence="3">The sequence shown here is derived from an EMBL/GenBank/DDBJ whole genome shotgun (WGS) entry which is preliminary data.</text>
</comment>
<evidence type="ECO:0000256" key="1">
    <source>
        <dbReference type="SAM" id="MobiDB-lite"/>
    </source>
</evidence>
<dbReference type="RefSeq" id="XP_047775267.1">
    <property type="nucleotide sequence ID" value="XM_047927865.1"/>
</dbReference>
<sequence length="638" mass="73647">MPSVKRKRATHDENAPQRATLAAPRRKRSKNGVLKSMAEMPLDVVEEILGHLDPGALLNLARAIKVFHEIIMDKGNARLWVRSRQNVQGLPDCPPHLSEQSYANLCFSKGCYGCNKSKTSKIIWTASARYCDDCTNGHMPGVSLFFSNEDNQMYARYEKLLPTFRIHCRLSFHLPDLWAMHSAWERLSDEDGSRSKFLAEQKDNMDARHQHAKACEKWRKTIDAARAEELRITRDQRFSFIKARLCELGWSESLLASADKKLRSLQQVRSSTPLDNKGWALIRKRVEDVMIDIDLSHNLPARIKKFAKIFGDVKAENLDDVHIRWWPGTVDIILMEGTPYRDRLSNGDHWPPTGNALAALKTEVLRDVKTWLDKQKKVLGDFVLTESDDDRERFPIGTEPADLVSCMLVCCICSNTVCFPDILVHACFRGCRRTMKRDAFEQELQRRTDMLEKNILETLGYFPWSLQGYSKDTSAPRSLAVNLRPLDTRECFVNCVLTCGKDPWRMTWRDMNDGNFVFCRKESERRFTAMDWRLAALDCVSQTQEWVNDPLIVSEYWRKHSRPELRFVKNVKVWWCARCPDPWLAGRTYAGVEAHVLESHGKAHLQDGDIYCDPDQWRKWTKHCTVELAKPSANEDVV</sequence>
<dbReference type="PROSITE" id="PS50181">
    <property type="entry name" value="FBOX"/>
    <property type="match status" value="1"/>
</dbReference>
<dbReference type="InterPro" id="IPR001810">
    <property type="entry name" value="F-box_dom"/>
</dbReference>
<organism evidence="3 4">
    <name type="scientific">Rhodofomes roseus</name>
    <dbReference type="NCBI Taxonomy" id="34475"/>
    <lineage>
        <taxon>Eukaryota</taxon>
        <taxon>Fungi</taxon>
        <taxon>Dikarya</taxon>
        <taxon>Basidiomycota</taxon>
        <taxon>Agaricomycotina</taxon>
        <taxon>Agaricomycetes</taxon>
        <taxon>Polyporales</taxon>
        <taxon>Rhodofomes</taxon>
    </lineage>
</organism>